<evidence type="ECO:0008006" key="4">
    <source>
        <dbReference type="Google" id="ProtNLM"/>
    </source>
</evidence>
<evidence type="ECO:0000256" key="1">
    <source>
        <dbReference type="SAM" id="MobiDB-lite"/>
    </source>
</evidence>
<protein>
    <recommendedName>
        <fullName evidence="4">F-box domain-containing protein</fullName>
    </recommendedName>
</protein>
<reference evidence="2" key="1">
    <citation type="journal article" date="2020" name="Stud. Mycol.">
        <title>101 Dothideomycetes genomes: a test case for predicting lifestyles and emergence of pathogens.</title>
        <authorList>
            <person name="Haridas S."/>
            <person name="Albert R."/>
            <person name="Binder M."/>
            <person name="Bloem J."/>
            <person name="Labutti K."/>
            <person name="Salamov A."/>
            <person name="Andreopoulos B."/>
            <person name="Baker S."/>
            <person name="Barry K."/>
            <person name="Bills G."/>
            <person name="Bluhm B."/>
            <person name="Cannon C."/>
            <person name="Castanera R."/>
            <person name="Culley D."/>
            <person name="Daum C."/>
            <person name="Ezra D."/>
            <person name="Gonzalez J."/>
            <person name="Henrissat B."/>
            <person name="Kuo A."/>
            <person name="Liang C."/>
            <person name="Lipzen A."/>
            <person name="Lutzoni F."/>
            <person name="Magnuson J."/>
            <person name="Mondo S."/>
            <person name="Nolan M."/>
            <person name="Ohm R."/>
            <person name="Pangilinan J."/>
            <person name="Park H.-J."/>
            <person name="Ramirez L."/>
            <person name="Alfaro M."/>
            <person name="Sun H."/>
            <person name="Tritt A."/>
            <person name="Yoshinaga Y."/>
            <person name="Zwiers L.-H."/>
            <person name="Turgeon B."/>
            <person name="Goodwin S."/>
            <person name="Spatafora J."/>
            <person name="Crous P."/>
            <person name="Grigoriev I."/>
        </authorList>
    </citation>
    <scope>NUCLEOTIDE SEQUENCE</scope>
    <source>
        <strain evidence="2">CBS 125425</strain>
    </source>
</reference>
<keyword evidence="3" id="KW-1185">Reference proteome</keyword>
<evidence type="ECO:0000313" key="3">
    <source>
        <dbReference type="Proteomes" id="UP000799444"/>
    </source>
</evidence>
<sequence length="362" mass="40905">MSMQPESRTPRSRISNFQPSFQRPHYDYLGECRRSLEGRPNAGWNARASMLHRLPLDIFLNLVDFLDPLDRACLRLASYAFASHIQPQALGDTFVLPYLIRLENDATIQLFWKQYNGSAPLSTTLPELVCSGCQKLHPRDAFTKTALKKPAHQRLCPGREKVIILPPGARHDFSTVNQAMLVPYFASGYGASDGLLNVPGQHDDAAPGRRFMPRPFFVTKNENRLMTWMRIPLVPLVDGNDETVPEVSVAEALSTIEDYICPHLSINSAQFMHSMFEYGSRQTEFGWVTGRDRAGSEGVFSSSVASFVMVGCPDQHCDTHVTITFSRIRGGEARYFCLDVWRDFGPVTNPMDPKWCAQLERW</sequence>
<proteinExistence type="predicted"/>
<name>A0A9P4QXK1_9PLEO</name>
<comment type="caution">
    <text evidence="2">The sequence shown here is derived from an EMBL/GenBank/DDBJ whole genome shotgun (WGS) entry which is preliminary data.</text>
</comment>
<gene>
    <name evidence="2" type="ORF">EJ04DRAFT_607139</name>
</gene>
<accession>A0A9P4QXK1</accession>
<dbReference type="Proteomes" id="UP000799444">
    <property type="component" value="Unassembled WGS sequence"/>
</dbReference>
<dbReference type="OrthoDB" id="3683860at2759"/>
<dbReference type="EMBL" id="ML996171">
    <property type="protein sequence ID" value="KAF2732791.1"/>
    <property type="molecule type" value="Genomic_DNA"/>
</dbReference>
<feature type="region of interest" description="Disordered" evidence="1">
    <location>
        <begin position="1"/>
        <end position="20"/>
    </location>
</feature>
<organism evidence="2 3">
    <name type="scientific">Polyplosphaeria fusca</name>
    <dbReference type="NCBI Taxonomy" id="682080"/>
    <lineage>
        <taxon>Eukaryota</taxon>
        <taxon>Fungi</taxon>
        <taxon>Dikarya</taxon>
        <taxon>Ascomycota</taxon>
        <taxon>Pezizomycotina</taxon>
        <taxon>Dothideomycetes</taxon>
        <taxon>Pleosporomycetidae</taxon>
        <taxon>Pleosporales</taxon>
        <taxon>Tetraplosphaeriaceae</taxon>
        <taxon>Polyplosphaeria</taxon>
    </lineage>
</organism>
<dbReference type="AlphaFoldDB" id="A0A9P4QXK1"/>
<evidence type="ECO:0000313" key="2">
    <source>
        <dbReference type="EMBL" id="KAF2732791.1"/>
    </source>
</evidence>